<dbReference type="Gene3D" id="1.10.606.20">
    <property type="match status" value="1"/>
</dbReference>
<sequence length="457" mass="52122">MYKVTAHFKRITDSIKVAMRFLVMVFSLMLIQCSDHHDIGKLDEFSKLQLVEWNRKLTDVIIADIFTPPVASRLYAYPNIAAYEAMRFLDVGHQSYAGRLKGLGAMPEPKTSEEYYFPLAGATAFTTVARELVYNRQAIETLENKYFDSIQNVGINSKVFERSVNFGREVGNRILTWAGEDGYNQRTSLMGYQVDRDPGRWQPTPPDYMEAIEPHWGTLRTFVLDSANQFMPGMPTAFDTIPNSKFYQETLEVYETVKGLDDEQLAIAKFWDCNPNISFTQGHVMYFHQQISPGGHWVHITAQVLEEKDRGPLYEAEIFSKVCITLADAFISCWDEKYRSNLIRPETYINRYIDTDWNPILQTPAFPEHTSGHSVASSSAATMLTHLIGDNYAFIDSTEVPFGLPPRDFKSFYEASEEAAISRLYGGIHYLPAIKKGVDQGRNIGEFIIKKLEEHGE</sequence>
<keyword evidence="2" id="KW-0575">Peroxidase</keyword>
<dbReference type="EMBL" id="JAUJEB010000001">
    <property type="protein sequence ID" value="MDN5210546.1"/>
    <property type="molecule type" value="Genomic_DNA"/>
</dbReference>
<keyword evidence="2" id="KW-0560">Oxidoreductase</keyword>
<dbReference type="CDD" id="cd03398">
    <property type="entry name" value="PAP2_haloperoxidase"/>
    <property type="match status" value="1"/>
</dbReference>
<keyword evidence="3" id="KW-1185">Reference proteome</keyword>
<dbReference type="InterPro" id="IPR000326">
    <property type="entry name" value="PAP2/HPO"/>
</dbReference>
<dbReference type="RefSeq" id="WP_346755889.1">
    <property type="nucleotide sequence ID" value="NZ_JAUJEB010000001.1"/>
</dbReference>
<proteinExistence type="predicted"/>
<dbReference type="Proteomes" id="UP001172083">
    <property type="component" value="Unassembled WGS sequence"/>
</dbReference>
<name>A0ABT8L235_9BACT</name>
<dbReference type="PANTHER" id="PTHR34599">
    <property type="entry name" value="PEROXIDASE-RELATED"/>
    <property type="match status" value="1"/>
</dbReference>
<reference evidence="2" key="1">
    <citation type="submission" date="2023-06" db="EMBL/GenBank/DDBJ databases">
        <title>Genomic of Agaribacillus aureum.</title>
        <authorList>
            <person name="Wang G."/>
        </authorList>
    </citation>
    <scope>NUCLEOTIDE SEQUENCE</scope>
    <source>
        <strain evidence="2">BMA12</strain>
    </source>
</reference>
<evidence type="ECO:0000313" key="3">
    <source>
        <dbReference type="Proteomes" id="UP001172083"/>
    </source>
</evidence>
<evidence type="ECO:0000259" key="1">
    <source>
        <dbReference type="Pfam" id="PF01569"/>
    </source>
</evidence>
<dbReference type="InterPro" id="IPR052559">
    <property type="entry name" value="V-haloperoxidase"/>
</dbReference>
<feature type="domain" description="Phosphatidic acid phosphatase type 2/haloperoxidase" evidence="1">
    <location>
        <begin position="334"/>
        <end position="441"/>
    </location>
</feature>
<gene>
    <name evidence="2" type="ORF">QQ020_00765</name>
</gene>
<dbReference type="Pfam" id="PF01569">
    <property type="entry name" value="PAP2"/>
    <property type="match status" value="1"/>
</dbReference>
<dbReference type="GO" id="GO:0004601">
    <property type="term" value="F:peroxidase activity"/>
    <property type="evidence" value="ECO:0007669"/>
    <property type="project" value="UniProtKB-KW"/>
</dbReference>
<dbReference type="SUPFAM" id="SSF48317">
    <property type="entry name" value="Acid phosphatase/Vanadium-dependent haloperoxidase"/>
    <property type="match status" value="1"/>
</dbReference>
<organism evidence="2 3">
    <name type="scientific">Agaribacillus aureus</name>
    <dbReference type="NCBI Taxonomy" id="3051825"/>
    <lineage>
        <taxon>Bacteria</taxon>
        <taxon>Pseudomonadati</taxon>
        <taxon>Bacteroidota</taxon>
        <taxon>Cytophagia</taxon>
        <taxon>Cytophagales</taxon>
        <taxon>Splendidivirgaceae</taxon>
        <taxon>Agaribacillus</taxon>
    </lineage>
</organism>
<protein>
    <submittedName>
        <fullName evidence="2">Vanadium-dependent haloperoxidase</fullName>
        <ecNumber evidence="2">1.11.1.-</ecNumber>
    </submittedName>
</protein>
<dbReference type="InterPro" id="IPR036938">
    <property type="entry name" value="PAP2/HPO_sf"/>
</dbReference>
<comment type="caution">
    <text evidence="2">The sequence shown here is derived from an EMBL/GenBank/DDBJ whole genome shotgun (WGS) entry which is preliminary data.</text>
</comment>
<dbReference type="EC" id="1.11.1.-" evidence="2"/>
<evidence type="ECO:0000313" key="2">
    <source>
        <dbReference type="EMBL" id="MDN5210546.1"/>
    </source>
</evidence>
<accession>A0ABT8L235</accession>
<dbReference type="PANTHER" id="PTHR34599:SF2">
    <property type="entry name" value="TRAF-TYPE DOMAIN-CONTAINING PROTEIN"/>
    <property type="match status" value="1"/>
</dbReference>